<dbReference type="Gene3D" id="3.30.70.270">
    <property type="match status" value="2"/>
</dbReference>
<comment type="caution">
    <text evidence="9">The sequence shown here is derived from an EMBL/GenBank/DDBJ whole genome shotgun (WGS) entry which is preliminary data.</text>
</comment>
<dbReference type="CDD" id="cd01647">
    <property type="entry name" value="RT_LTR"/>
    <property type="match status" value="1"/>
</dbReference>
<evidence type="ECO:0000256" key="6">
    <source>
        <dbReference type="ARBA" id="ARBA00022918"/>
    </source>
</evidence>
<evidence type="ECO:0000313" key="10">
    <source>
        <dbReference type="Proteomes" id="UP000722791"/>
    </source>
</evidence>
<dbReference type="GO" id="GO:0004519">
    <property type="term" value="F:endonuclease activity"/>
    <property type="evidence" value="ECO:0007669"/>
    <property type="project" value="UniProtKB-KW"/>
</dbReference>
<evidence type="ECO:0000313" key="9">
    <source>
        <dbReference type="EMBL" id="GIM01971.1"/>
    </source>
</evidence>
<dbReference type="InterPro" id="IPR043502">
    <property type="entry name" value="DNA/RNA_pol_sf"/>
</dbReference>
<dbReference type="AlphaFoldDB" id="A0A8J4G889"/>
<evidence type="ECO:0000256" key="2">
    <source>
        <dbReference type="ARBA" id="ARBA00022695"/>
    </source>
</evidence>
<dbReference type="SUPFAM" id="SSF56672">
    <property type="entry name" value="DNA/RNA polymerases"/>
    <property type="match status" value="1"/>
</dbReference>
<keyword evidence="1" id="KW-0808">Transferase</keyword>
<keyword evidence="2" id="KW-0548">Nucleotidyltransferase</keyword>
<accession>A0A8J4G889</accession>
<dbReference type="InterPro" id="IPR000477">
    <property type="entry name" value="RT_dom"/>
</dbReference>
<evidence type="ECO:0008006" key="11">
    <source>
        <dbReference type="Google" id="ProtNLM"/>
    </source>
</evidence>
<reference evidence="9" key="1">
    <citation type="journal article" date="2021" name="Proc. Natl. Acad. Sci. U.S.A.">
        <title>Three genomes in the algal genus Volvox reveal the fate of a haploid sex-determining region after a transition to homothallism.</title>
        <authorList>
            <person name="Yamamoto K."/>
            <person name="Hamaji T."/>
            <person name="Kawai-Toyooka H."/>
            <person name="Matsuzaki R."/>
            <person name="Takahashi F."/>
            <person name="Nishimura Y."/>
            <person name="Kawachi M."/>
            <person name="Noguchi H."/>
            <person name="Minakuchi Y."/>
            <person name="Umen J.G."/>
            <person name="Toyoda A."/>
            <person name="Nozaki H."/>
        </authorList>
    </citation>
    <scope>NUCLEOTIDE SEQUENCE</scope>
    <source>
        <strain evidence="9">NIES-3785</strain>
    </source>
</reference>
<feature type="domain" description="Reverse transcriptase RNase H-like" evidence="8">
    <location>
        <begin position="345"/>
        <end position="450"/>
    </location>
</feature>
<evidence type="ECO:0000256" key="4">
    <source>
        <dbReference type="ARBA" id="ARBA00022759"/>
    </source>
</evidence>
<evidence type="ECO:0000256" key="5">
    <source>
        <dbReference type="ARBA" id="ARBA00022801"/>
    </source>
</evidence>
<protein>
    <recommendedName>
        <fullName evidence="11">Reverse transcriptase domain-containing protein</fullName>
    </recommendedName>
</protein>
<dbReference type="InterPro" id="IPR050951">
    <property type="entry name" value="Retrovirus_Pol_polyprotein"/>
</dbReference>
<sequence>ALKAKFKQMLAKHDAVFARSLKDLGCYSGAMGPATIDLVHDRPIWQPQQHHSPLELKIQEKCAELRDAGIIVPSASTKYAMNVTMPAKKDANGQWTDRRYCCDARPLNAATKPNRYAPPTPEQLFQRIGDAMWLSKMDCRAAFNQIPLAEADQDKTSFWWNGKLWKYTCNLYGLRNATGQFQMVIDHELRRCGLDHCAMAFVDDILVFSPTAEQHLQDCAAVFACLQQCGLKLHPDETIIAAEEVEFLGHMVSAQGLRPMEAKISAILALQPPKNLTELQALLGLANYYRGYVPKFSELAAPLNELTRKGVLWNEDTWQDRHQAALDVLKDCFRQEGFIVRRVRPNRLLILHTDFSTYGISGVLGQLDDDGREYMVAVVSRSLNSHERNYISYKGEMLAACWAMQTLRPYLHGVPFVLVTDHAPLLWLMEGNTIGSTGTYTRWALIMSQFDFDVCHRPGALHQNADALSQMPLPTVHDGTGARMDEDSDPKPPGPRLVPYPTALATGEAFRFSSVAQVALIAAAARLQRLRAAQRCAHTMLPTTEELLAGHNGLVTDAVDKCPLDDPSHAQVLQRRLLLHGTSWCATTGWLSMLSRVNHHDRNSWDPPRVPLGSPRWRWTAASSRGTSWTRPSAKDSWSSNWVPVRLASRPASELDGAYATTMWPPPSPLPPPQPSPTGCARFASCSGNSCWPRPPCTPRGGSPLRHPGRTRYCGTLARTSLTSGWSSARCPTCKTHRLRSSAS</sequence>
<proteinExistence type="predicted"/>
<dbReference type="Pfam" id="PF17917">
    <property type="entry name" value="RT_RNaseH"/>
    <property type="match status" value="1"/>
</dbReference>
<dbReference type="InterPro" id="IPR041373">
    <property type="entry name" value="RT_RNaseH"/>
</dbReference>
<organism evidence="9 10">
    <name type="scientific">Volvox reticuliferus</name>
    <dbReference type="NCBI Taxonomy" id="1737510"/>
    <lineage>
        <taxon>Eukaryota</taxon>
        <taxon>Viridiplantae</taxon>
        <taxon>Chlorophyta</taxon>
        <taxon>core chlorophytes</taxon>
        <taxon>Chlorophyceae</taxon>
        <taxon>CS clade</taxon>
        <taxon>Chlamydomonadales</taxon>
        <taxon>Volvocaceae</taxon>
        <taxon>Volvox</taxon>
    </lineage>
</organism>
<dbReference type="Pfam" id="PF00078">
    <property type="entry name" value="RVT_1"/>
    <property type="match status" value="1"/>
</dbReference>
<dbReference type="GO" id="GO:0016787">
    <property type="term" value="F:hydrolase activity"/>
    <property type="evidence" value="ECO:0007669"/>
    <property type="project" value="UniProtKB-KW"/>
</dbReference>
<evidence type="ECO:0000256" key="3">
    <source>
        <dbReference type="ARBA" id="ARBA00022722"/>
    </source>
</evidence>
<gene>
    <name evidence="9" type="ORF">Vretimale_6734</name>
</gene>
<dbReference type="PANTHER" id="PTHR37984:SF5">
    <property type="entry name" value="PROTEIN NYNRIN-LIKE"/>
    <property type="match status" value="1"/>
</dbReference>
<keyword evidence="4" id="KW-0255">Endonuclease</keyword>
<evidence type="ECO:0000259" key="8">
    <source>
        <dbReference type="Pfam" id="PF17917"/>
    </source>
</evidence>
<feature type="domain" description="Reverse transcriptase" evidence="7">
    <location>
        <begin position="101"/>
        <end position="251"/>
    </location>
</feature>
<keyword evidence="5" id="KW-0378">Hydrolase</keyword>
<dbReference type="Gene3D" id="3.10.10.10">
    <property type="entry name" value="HIV Type 1 Reverse Transcriptase, subunit A, domain 1"/>
    <property type="match status" value="1"/>
</dbReference>
<name>A0A8J4G889_9CHLO</name>
<feature type="non-terminal residue" evidence="9">
    <location>
        <position position="1"/>
    </location>
</feature>
<keyword evidence="3" id="KW-0540">Nuclease</keyword>
<dbReference type="PANTHER" id="PTHR37984">
    <property type="entry name" value="PROTEIN CBG26694"/>
    <property type="match status" value="1"/>
</dbReference>
<dbReference type="Proteomes" id="UP000722791">
    <property type="component" value="Unassembled WGS sequence"/>
</dbReference>
<dbReference type="InterPro" id="IPR043128">
    <property type="entry name" value="Rev_trsase/Diguanyl_cyclase"/>
</dbReference>
<dbReference type="CDD" id="cd09274">
    <property type="entry name" value="RNase_HI_RT_Ty3"/>
    <property type="match status" value="1"/>
</dbReference>
<dbReference type="EMBL" id="BNCQ01000010">
    <property type="protein sequence ID" value="GIM01971.1"/>
    <property type="molecule type" value="Genomic_DNA"/>
</dbReference>
<evidence type="ECO:0000256" key="1">
    <source>
        <dbReference type="ARBA" id="ARBA00022679"/>
    </source>
</evidence>
<evidence type="ECO:0000259" key="7">
    <source>
        <dbReference type="Pfam" id="PF00078"/>
    </source>
</evidence>
<keyword evidence="6" id="KW-0695">RNA-directed DNA polymerase</keyword>
<dbReference type="GO" id="GO:0003964">
    <property type="term" value="F:RNA-directed DNA polymerase activity"/>
    <property type="evidence" value="ECO:0007669"/>
    <property type="project" value="UniProtKB-KW"/>
</dbReference>